<dbReference type="OrthoDB" id="9134820at2"/>
<dbReference type="EMBL" id="FCNV02000021">
    <property type="protein sequence ID" value="SAL51213.1"/>
    <property type="molecule type" value="Genomic_DNA"/>
</dbReference>
<dbReference type="AlphaFoldDB" id="A0A658R4Z9"/>
<dbReference type="Proteomes" id="UP000198263">
    <property type="component" value="Unassembled WGS sequence"/>
</dbReference>
<dbReference type="RefSeq" id="WP_143754689.1">
    <property type="nucleotide sequence ID" value="NZ_FCNV02000021.1"/>
</dbReference>
<accession>A0A658R4Z9</accession>
<sequence>MKVRELLERLSNVDPDSVVLFLEAWSWIDEADEIATVTVPTEAWTFEESSQPGHGYSVFYPGNDRDIEERSRRYVRQRQVRVVILSNGTIDLKRDSQPFVSDIDPN</sequence>
<comment type="caution">
    <text evidence="1">The sequence shown here is derived from an EMBL/GenBank/DDBJ whole genome shotgun (WGS) entry which is preliminary data.</text>
</comment>
<evidence type="ECO:0000313" key="1">
    <source>
        <dbReference type="EMBL" id="SAL51213.1"/>
    </source>
</evidence>
<protein>
    <submittedName>
        <fullName evidence="1">Uncharacterized protein</fullName>
    </submittedName>
</protein>
<name>A0A658R4Z9_9BURK</name>
<reference evidence="1 2" key="1">
    <citation type="submission" date="2016-01" db="EMBL/GenBank/DDBJ databases">
        <authorList>
            <person name="Peeters C."/>
        </authorList>
    </citation>
    <scope>NUCLEOTIDE SEQUENCE [LARGE SCALE GENOMIC DNA]</scope>
    <source>
        <strain evidence="1">LMG 29315</strain>
    </source>
</reference>
<gene>
    <name evidence="1" type="ORF">AWB72_05412</name>
</gene>
<evidence type="ECO:0000313" key="2">
    <source>
        <dbReference type="Proteomes" id="UP000198263"/>
    </source>
</evidence>
<organism evidence="1 2">
    <name type="scientific">Caballeronia concitans</name>
    <dbReference type="NCBI Taxonomy" id="1777133"/>
    <lineage>
        <taxon>Bacteria</taxon>
        <taxon>Pseudomonadati</taxon>
        <taxon>Pseudomonadota</taxon>
        <taxon>Betaproteobacteria</taxon>
        <taxon>Burkholderiales</taxon>
        <taxon>Burkholderiaceae</taxon>
        <taxon>Caballeronia</taxon>
    </lineage>
</organism>
<proteinExistence type="predicted"/>
<keyword evidence="2" id="KW-1185">Reference proteome</keyword>